<sequence length="197" mass="23746">MMVIGMCRALYRDKDWTFWRATSSRPRNYVFAENASLITSGTNEKNVIYYSFSYENWNPKYRRHIHNVIVNEMQKFSCLKFNQQTDRERMPPAPALSPVIRLRRLRTRDRCHAKLEDRAMNVYLHEQWCFTPYKIITAFLEALGMHAEKLERPDNVIYQTATLDAIVNHIDPRPEFHHVYATMPRNYEQIYYKMRML</sequence>
<dbReference type="Gene3D" id="3.40.390.10">
    <property type="entry name" value="Collagenase (Catalytic Domain)"/>
    <property type="match status" value="1"/>
</dbReference>
<keyword evidence="1" id="KW-1185">Reference proteome</keyword>
<evidence type="ECO:0000313" key="2">
    <source>
        <dbReference type="WBParaSite" id="nRc.2.0.1.t33288-RA"/>
    </source>
</evidence>
<dbReference type="WBParaSite" id="nRc.2.0.1.t33288-RA">
    <property type="protein sequence ID" value="nRc.2.0.1.t33288-RA"/>
    <property type="gene ID" value="nRc.2.0.1.g33288"/>
</dbReference>
<dbReference type="AlphaFoldDB" id="A0A915K4N0"/>
<reference evidence="2" key="1">
    <citation type="submission" date="2022-11" db="UniProtKB">
        <authorList>
            <consortium name="WormBaseParasite"/>
        </authorList>
    </citation>
    <scope>IDENTIFICATION</scope>
</reference>
<dbReference type="InterPro" id="IPR024079">
    <property type="entry name" value="MetalloPept_cat_dom_sf"/>
</dbReference>
<dbReference type="Proteomes" id="UP000887565">
    <property type="component" value="Unplaced"/>
</dbReference>
<protein>
    <submittedName>
        <fullName evidence="2">Peptidase M12A domain-containing protein</fullName>
    </submittedName>
</protein>
<accession>A0A915K4N0</accession>
<dbReference type="GO" id="GO:0008237">
    <property type="term" value="F:metallopeptidase activity"/>
    <property type="evidence" value="ECO:0007669"/>
    <property type="project" value="InterPro"/>
</dbReference>
<name>A0A915K4N0_ROMCU</name>
<evidence type="ECO:0000313" key="1">
    <source>
        <dbReference type="Proteomes" id="UP000887565"/>
    </source>
</evidence>
<organism evidence="1 2">
    <name type="scientific">Romanomermis culicivorax</name>
    <name type="common">Nematode worm</name>
    <dbReference type="NCBI Taxonomy" id="13658"/>
    <lineage>
        <taxon>Eukaryota</taxon>
        <taxon>Metazoa</taxon>
        <taxon>Ecdysozoa</taxon>
        <taxon>Nematoda</taxon>
        <taxon>Enoplea</taxon>
        <taxon>Dorylaimia</taxon>
        <taxon>Mermithida</taxon>
        <taxon>Mermithoidea</taxon>
        <taxon>Mermithidae</taxon>
        <taxon>Romanomermis</taxon>
    </lineage>
</organism>
<proteinExistence type="predicted"/>